<protein>
    <submittedName>
        <fullName evidence="1">Uncharacterized protein</fullName>
    </submittedName>
</protein>
<reference evidence="1 2" key="1">
    <citation type="journal article" date="2012" name="Science">
        <title>The Paleozoic origin of enzymatic lignin decomposition reconstructed from 31 fungal genomes.</title>
        <authorList>
            <person name="Floudas D."/>
            <person name="Binder M."/>
            <person name="Riley R."/>
            <person name="Barry K."/>
            <person name="Blanchette R.A."/>
            <person name="Henrissat B."/>
            <person name="Martinez A.T."/>
            <person name="Otillar R."/>
            <person name="Spatafora J.W."/>
            <person name="Yadav J.S."/>
            <person name="Aerts A."/>
            <person name="Benoit I."/>
            <person name="Boyd A."/>
            <person name="Carlson A."/>
            <person name="Copeland A."/>
            <person name="Coutinho P.M."/>
            <person name="de Vries R.P."/>
            <person name="Ferreira P."/>
            <person name="Findley K."/>
            <person name="Foster B."/>
            <person name="Gaskell J."/>
            <person name="Glotzer D."/>
            <person name="Gorecki P."/>
            <person name="Heitman J."/>
            <person name="Hesse C."/>
            <person name="Hori C."/>
            <person name="Igarashi K."/>
            <person name="Jurgens J.A."/>
            <person name="Kallen N."/>
            <person name="Kersten P."/>
            <person name="Kohler A."/>
            <person name="Kuees U."/>
            <person name="Kumar T.K.A."/>
            <person name="Kuo A."/>
            <person name="LaButti K."/>
            <person name="Larrondo L.F."/>
            <person name="Lindquist E."/>
            <person name="Ling A."/>
            <person name="Lombard V."/>
            <person name="Lucas S."/>
            <person name="Lundell T."/>
            <person name="Martin R."/>
            <person name="McLaughlin D.J."/>
            <person name="Morgenstern I."/>
            <person name="Morin E."/>
            <person name="Murat C."/>
            <person name="Nagy L.G."/>
            <person name="Nolan M."/>
            <person name="Ohm R.A."/>
            <person name="Patyshakuliyeva A."/>
            <person name="Rokas A."/>
            <person name="Ruiz-Duenas F.J."/>
            <person name="Sabat G."/>
            <person name="Salamov A."/>
            <person name="Samejima M."/>
            <person name="Schmutz J."/>
            <person name="Slot J.C."/>
            <person name="St John F."/>
            <person name="Stenlid J."/>
            <person name="Sun H."/>
            <person name="Sun S."/>
            <person name="Syed K."/>
            <person name="Tsang A."/>
            <person name="Wiebenga A."/>
            <person name="Young D."/>
            <person name="Pisabarro A."/>
            <person name="Eastwood D.C."/>
            <person name="Martin F."/>
            <person name="Cullen D."/>
            <person name="Grigoriev I.V."/>
            <person name="Hibbett D.S."/>
        </authorList>
    </citation>
    <scope>NUCLEOTIDE SEQUENCE [LARGE SCALE GENOMIC DNA]</scope>
    <source>
        <strain evidence="1 2">LYAD-421 SS1</strain>
    </source>
</reference>
<dbReference type="GeneID" id="18836856"/>
<accession>R7SP43</accession>
<sequence length="53" mass="5852">MSAEFNPWALSGVFLSTGDTFKRHVHGTILFSPVPWSLSMSASEHMQSFSHAV</sequence>
<name>R7SP43_DICSQ</name>
<dbReference type="EMBL" id="JH719447">
    <property type="protein sequence ID" value="EJF57668.1"/>
    <property type="molecule type" value="Genomic_DNA"/>
</dbReference>
<dbReference type="AlphaFoldDB" id="R7SP43"/>
<dbReference type="HOGENOM" id="CLU_3068640_0_0_1"/>
<dbReference type="KEGG" id="dsq:DICSQDRAFT_149672"/>
<proteinExistence type="predicted"/>
<dbReference type="Proteomes" id="UP000053319">
    <property type="component" value="Unassembled WGS sequence"/>
</dbReference>
<evidence type="ECO:0000313" key="1">
    <source>
        <dbReference type="EMBL" id="EJF57668.1"/>
    </source>
</evidence>
<gene>
    <name evidence="1" type="ORF">DICSQDRAFT_149672</name>
</gene>
<dbReference type="RefSeq" id="XP_007369640.1">
    <property type="nucleotide sequence ID" value="XM_007369578.1"/>
</dbReference>
<evidence type="ECO:0000313" key="2">
    <source>
        <dbReference type="Proteomes" id="UP000053319"/>
    </source>
</evidence>
<organism evidence="1 2">
    <name type="scientific">Dichomitus squalens (strain LYAD-421)</name>
    <name type="common">Western red white-rot fungus</name>
    <dbReference type="NCBI Taxonomy" id="732165"/>
    <lineage>
        <taxon>Eukaryota</taxon>
        <taxon>Fungi</taxon>
        <taxon>Dikarya</taxon>
        <taxon>Basidiomycota</taxon>
        <taxon>Agaricomycotina</taxon>
        <taxon>Agaricomycetes</taxon>
        <taxon>Polyporales</taxon>
        <taxon>Polyporaceae</taxon>
        <taxon>Dichomitus</taxon>
    </lineage>
</organism>